<keyword evidence="1" id="KW-0472">Membrane</keyword>
<evidence type="ECO:0000313" key="2">
    <source>
        <dbReference type="EMBL" id="EYD75065.1"/>
    </source>
</evidence>
<organism evidence="2 3">
    <name type="scientific">Rubellimicrobium mesophilum DSM 19309</name>
    <dbReference type="NCBI Taxonomy" id="442562"/>
    <lineage>
        <taxon>Bacteria</taxon>
        <taxon>Pseudomonadati</taxon>
        <taxon>Pseudomonadota</taxon>
        <taxon>Alphaproteobacteria</taxon>
        <taxon>Rhodobacterales</taxon>
        <taxon>Roseobacteraceae</taxon>
        <taxon>Rubellimicrobium</taxon>
    </lineage>
</organism>
<comment type="caution">
    <text evidence="2">The sequence shown here is derived from an EMBL/GenBank/DDBJ whole genome shotgun (WGS) entry which is preliminary data.</text>
</comment>
<evidence type="ECO:0000256" key="1">
    <source>
        <dbReference type="SAM" id="Phobius"/>
    </source>
</evidence>
<gene>
    <name evidence="2" type="ORF">Rumeso_03393</name>
</gene>
<dbReference type="STRING" id="442562.Rumeso_03393"/>
<dbReference type="EMBL" id="AOSK01000094">
    <property type="protein sequence ID" value="EYD75065.1"/>
    <property type="molecule type" value="Genomic_DNA"/>
</dbReference>
<reference evidence="2 3" key="1">
    <citation type="submission" date="2013-02" db="EMBL/GenBank/DDBJ databases">
        <authorList>
            <person name="Fiebig A."/>
            <person name="Goeker M."/>
            <person name="Klenk H.-P.P."/>
        </authorList>
    </citation>
    <scope>NUCLEOTIDE SEQUENCE [LARGE SCALE GENOMIC DNA]</scope>
    <source>
        <strain evidence="2 3">DSM 19309</strain>
    </source>
</reference>
<dbReference type="RefSeq" id="WP_037279742.1">
    <property type="nucleotide sequence ID" value="NZ_KK088564.1"/>
</dbReference>
<protein>
    <submittedName>
        <fullName evidence="2">Uncharacterized protein</fullName>
    </submittedName>
</protein>
<keyword evidence="3" id="KW-1185">Reference proteome</keyword>
<keyword evidence="1" id="KW-0812">Transmembrane</keyword>
<dbReference type="OrthoDB" id="512217at2"/>
<keyword evidence="1" id="KW-1133">Transmembrane helix</keyword>
<feature type="transmembrane region" description="Helical" evidence="1">
    <location>
        <begin position="12"/>
        <end position="40"/>
    </location>
</feature>
<feature type="transmembrane region" description="Helical" evidence="1">
    <location>
        <begin position="90"/>
        <end position="113"/>
    </location>
</feature>
<dbReference type="Proteomes" id="UP000019666">
    <property type="component" value="Unassembled WGS sequence"/>
</dbReference>
<proteinExistence type="predicted"/>
<sequence length="132" mass="14023">MKLGPARKNAIFGYVNFITAALIALVTSPLLVSFLGPAAFGHWKALQRIMEVAASLDGKPAQALKSIIAGRLHDARPEDRQRAIGSAAMVWLLWSPVVILLLALAIATFPVTIKDVSAADSLQVYVAGACSR</sequence>
<name>A0A017HL90_9RHOB</name>
<accession>A0A017HL90</accession>
<dbReference type="HOGENOM" id="CLU_1915555_0_0_5"/>
<evidence type="ECO:0000313" key="3">
    <source>
        <dbReference type="Proteomes" id="UP000019666"/>
    </source>
</evidence>
<dbReference type="AlphaFoldDB" id="A0A017HL90"/>